<reference evidence="2 3" key="1">
    <citation type="submission" date="2016-10" db="EMBL/GenBank/DDBJ databases">
        <title>Draft genome sequence of Coniochaeta ligniaria NRRL30616, a lignocellulolytic fungus for bioabatement of inhibitors in plant biomass hydrolysates.</title>
        <authorList>
            <consortium name="DOE Joint Genome Institute"/>
            <person name="Jimenez D.J."/>
            <person name="Hector R.E."/>
            <person name="Riley R."/>
            <person name="Sun H."/>
            <person name="Grigoriev I.V."/>
            <person name="Van Elsas J.D."/>
            <person name="Nichols N.N."/>
        </authorList>
    </citation>
    <scope>NUCLEOTIDE SEQUENCE [LARGE SCALE GENOMIC DNA]</scope>
    <source>
        <strain evidence="2 3">NRRL 30616</strain>
    </source>
</reference>
<dbReference type="Proteomes" id="UP000182658">
    <property type="component" value="Unassembled WGS sequence"/>
</dbReference>
<feature type="region of interest" description="Disordered" evidence="1">
    <location>
        <begin position="459"/>
        <end position="481"/>
    </location>
</feature>
<accession>A0A1J7JW20</accession>
<gene>
    <name evidence="2" type="ORF">CONLIGDRAFT_629660</name>
</gene>
<organism evidence="2 3">
    <name type="scientific">Coniochaeta ligniaria NRRL 30616</name>
    <dbReference type="NCBI Taxonomy" id="1408157"/>
    <lineage>
        <taxon>Eukaryota</taxon>
        <taxon>Fungi</taxon>
        <taxon>Dikarya</taxon>
        <taxon>Ascomycota</taxon>
        <taxon>Pezizomycotina</taxon>
        <taxon>Sordariomycetes</taxon>
        <taxon>Sordariomycetidae</taxon>
        <taxon>Coniochaetales</taxon>
        <taxon>Coniochaetaceae</taxon>
        <taxon>Coniochaeta</taxon>
    </lineage>
</organism>
<sequence length="644" mass="71631">MEYYTEDNYHPPTSPKLLAINLARDGSVWDDYERGIDISAPWNTPLRTIRPRRRPRVAGSELEYMTLASQDEDPSETYNDQAKKRGAKRQRTRCALPIIIGRDADTVEVMSCADSGSDESIISLEFSKLAGLKIQKPKNEPKRFSIANGRIVEAIGEVHAKCSFAAGSSARASIFDCVFHVFSSLAVPVIVGMDFLQQTETLSKHRDRLVEELVPATRALRVNSVGRPRQNLLCRLDSYVGCAITDTGSDLDLVSPEFARSRAFNIEPAHEELEFADCSIGHTSGIIKASFSVGDFSDLEGFLPRGEAIDLEFYLLDDLHADILLGQGTIEELNIFGLHAESFIPSISRLGESDVSIIRHIGRLERFVSKSWNKLNNGVPTETSKNSPDPNIDFEAKLSLHDQSENARREAARSEIETLTGPAKLEAQEKEAMRIREFEEERAQLLRCQSELTTTMTRLGSASDNDTSYLPSSEGDAGSAVVRTNRSHRRLASDSAGSYIFPIVGSSAPGFQTQYLLNFHANVHAPSYPRLFCPVDSCTGPQGGRGFNCTKEMIQYLVHGDLTLGFVCPFCTDREHTYPRLDQLQRHVRVFHKDKDKDDPVLQLVLSQQPDGLCLGMREVLAVKLRAASQETAGENPVPWHWNT</sequence>
<dbReference type="InterPro" id="IPR021109">
    <property type="entry name" value="Peptidase_aspartic_dom_sf"/>
</dbReference>
<evidence type="ECO:0008006" key="4">
    <source>
        <dbReference type="Google" id="ProtNLM"/>
    </source>
</evidence>
<dbReference type="Gene3D" id="2.40.70.10">
    <property type="entry name" value="Acid Proteases"/>
    <property type="match status" value="1"/>
</dbReference>
<dbReference type="CDD" id="cd00303">
    <property type="entry name" value="retropepsin_like"/>
    <property type="match status" value="2"/>
</dbReference>
<protein>
    <recommendedName>
        <fullName evidence="4">C2H2-type domain-containing protein</fullName>
    </recommendedName>
</protein>
<dbReference type="AlphaFoldDB" id="A0A1J7JW20"/>
<dbReference type="EMBL" id="KV875095">
    <property type="protein sequence ID" value="OIW31970.1"/>
    <property type="molecule type" value="Genomic_DNA"/>
</dbReference>
<evidence type="ECO:0000313" key="2">
    <source>
        <dbReference type="EMBL" id="OIW31970.1"/>
    </source>
</evidence>
<proteinExistence type="predicted"/>
<dbReference type="OrthoDB" id="6079484at2759"/>
<name>A0A1J7JW20_9PEZI</name>
<evidence type="ECO:0000256" key="1">
    <source>
        <dbReference type="SAM" id="MobiDB-lite"/>
    </source>
</evidence>
<evidence type="ECO:0000313" key="3">
    <source>
        <dbReference type="Proteomes" id="UP000182658"/>
    </source>
</evidence>
<feature type="region of interest" description="Disordered" evidence="1">
    <location>
        <begin position="66"/>
        <end position="86"/>
    </location>
</feature>
<feature type="compositionally biased region" description="Polar residues" evidence="1">
    <location>
        <begin position="459"/>
        <end position="471"/>
    </location>
</feature>
<keyword evidence="3" id="KW-1185">Reference proteome</keyword>
<dbReference type="STRING" id="1408157.A0A1J7JW20"/>
<dbReference type="InParanoid" id="A0A1J7JW20"/>